<evidence type="ECO:0000313" key="2">
    <source>
        <dbReference type="Proteomes" id="UP000095023"/>
    </source>
</evidence>
<evidence type="ECO:0000313" key="1">
    <source>
        <dbReference type="EMBL" id="ODV92878.1"/>
    </source>
</evidence>
<dbReference type="OrthoDB" id="10052321at2759"/>
<dbReference type="GO" id="GO:0032543">
    <property type="term" value="P:mitochondrial translation"/>
    <property type="evidence" value="ECO:0007669"/>
    <property type="project" value="TreeGrafter"/>
</dbReference>
<gene>
    <name evidence="1" type="ORF">CANCADRAFT_23368</name>
</gene>
<keyword evidence="2" id="KW-1185">Reference proteome</keyword>
<dbReference type="PANTHER" id="PTHR28158:SF1">
    <property type="entry name" value="SMALL RIBOSOMAL SUBUNIT PROTEIN MS45"/>
    <property type="match status" value="1"/>
</dbReference>
<dbReference type="GO" id="GO:0003735">
    <property type="term" value="F:structural constituent of ribosome"/>
    <property type="evidence" value="ECO:0007669"/>
    <property type="project" value="EnsemblFungi"/>
</dbReference>
<dbReference type="EMBL" id="KV453841">
    <property type="protein sequence ID" value="ODV92878.1"/>
    <property type="molecule type" value="Genomic_DNA"/>
</dbReference>
<dbReference type="Pfam" id="PF12298">
    <property type="entry name" value="Bot1p"/>
    <property type="match status" value="1"/>
</dbReference>
<protein>
    <recommendedName>
        <fullName evidence="3">37S ribosomal protein S35, mitochondrial</fullName>
    </recommendedName>
</protein>
<dbReference type="GO" id="GO:0005763">
    <property type="term" value="C:mitochondrial small ribosomal subunit"/>
    <property type="evidence" value="ECO:0007669"/>
    <property type="project" value="EnsemblFungi"/>
</dbReference>
<proteinExistence type="predicted"/>
<name>A0A1E4TMJ9_9ASCO</name>
<dbReference type="PANTHER" id="PTHR28158">
    <property type="entry name" value="37S RIBOSOMAL PROTEIN S35, MITOCHONDRIAL"/>
    <property type="match status" value="1"/>
</dbReference>
<sequence>MRTRIRPQYPVRNTFTEQELRGTTRWRQQMVDWLGPKNMKGEYVKNRYARLSSNHVPNFFVAQNREFGLPWKFIARPYPEALRPFPMNPFTVSGLALSPALKEDIVHRVLVEKQPVRAVSEELGVKPERILAVIRLAHVEDQLQQADKIEPDAVRMEQRLYKALPIFEGKDSEQNISEVAMPIGAKKPYYAVVGESEIITADAAAKELRLHPAADVLQKSFETAVAAGVKKTKSKAVLGSKYEGDKFSFKFVPAKSGKVGLRYGAARDDRKEYRKVVIDSSGRMRYA</sequence>
<dbReference type="AlphaFoldDB" id="A0A1E4TMJ9"/>
<evidence type="ECO:0008006" key="3">
    <source>
        <dbReference type="Google" id="ProtNLM"/>
    </source>
</evidence>
<dbReference type="InterPro" id="IPR021036">
    <property type="entry name" value="Ribosomal_mS45"/>
</dbReference>
<accession>A0A1E4TMJ9</accession>
<reference evidence="2" key="1">
    <citation type="submission" date="2016-02" db="EMBL/GenBank/DDBJ databases">
        <title>Comparative genomics of biotechnologically important yeasts.</title>
        <authorList>
            <consortium name="DOE Joint Genome Institute"/>
            <person name="Riley R."/>
            <person name="Haridas S."/>
            <person name="Wolfe K.H."/>
            <person name="Lopes M.R."/>
            <person name="Hittinger C.T."/>
            <person name="Goker M."/>
            <person name="Salamov A."/>
            <person name="Wisecaver J."/>
            <person name="Long T.M."/>
            <person name="Aerts A.L."/>
            <person name="Barry K."/>
            <person name="Choi C."/>
            <person name="Clum A."/>
            <person name="Coughlan A.Y."/>
            <person name="Deshpande S."/>
            <person name="Douglass A.P."/>
            <person name="Hanson S.J."/>
            <person name="Klenk H.-P."/>
            <person name="Labutti K."/>
            <person name="Lapidus A."/>
            <person name="Lindquist E."/>
            <person name="Lipzen A."/>
            <person name="Meier-Kolthoff J.P."/>
            <person name="Ohm R.A."/>
            <person name="Otillar R.P."/>
            <person name="Pangilinan J."/>
            <person name="Peng Y."/>
            <person name="Rokas A."/>
            <person name="Rosa C.A."/>
            <person name="Scheuner C."/>
            <person name="Sibirny A.A."/>
            <person name="Slot J.C."/>
            <person name="Stielow J.B."/>
            <person name="Sun H."/>
            <person name="Kurtzman C.P."/>
            <person name="Blackwell M."/>
            <person name="Jeffries T.W."/>
            <person name="Grigoriev I.V."/>
        </authorList>
    </citation>
    <scope>NUCLEOTIDE SEQUENCE [LARGE SCALE GENOMIC DNA]</scope>
    <source>
        <strain evidence="2">NRRL Y-17796</strain>
    </source>
</reference>
<organism evidence="1 2">
    <name type="scientific">Tortispora caseinolytica NRRL Y-17796</name>
    <dbReference type="NCBI Taxonomy" id="767744"/>
    <lineage>
        <taxon>Eukaryota</taxon>
        <taxon>Fungi</taxon>
        <taxon>Dikarya</taxon>
        <taxon>Ascomycota</taxon>
        <taxon>Saccharomycotina</taxon>
        <taxon>Trigonopsidomycetes</taxon>
        <taxon>Trigonopsidales</taxon>
        <taxon>Trigonopsidaceae</taxon>
        <taxon>Tortispora</taxon>
    </lineage>
</organism>
<dbReference type="Proteomes" id="UP000095023">
    <property type="component" value="Unassembled WGS sequence"/>
</dbReference>